<evidence type="ECO:0000313" key="5">
    <source>
        <dbReference type="Proteomes" id="UP000016986"/>
    </source>
</evidence>
<dbReference type="Proteomes" id="UP000016986">
    <property type="component" value="Unassembled WGS sequence"/>
</dbReference>
<dbReference type="InterPro" id="IPR002878">
    <property type="entry name" value="ChsH2_C"/>
</dbReference>
<dbReference type="GO" id="GO:0008299">
    <property type="term" value="P:isoprenoid biosynthetic process"/>
    <property type="evidence" value="ECO:0007669"/>
    <property type="project" value="UniProtKB-KW"/>
</dbReference>
<proteinExistence type="predicted"/>
<dbReference type="PANTHER" id="PTHR34075:SF5">
    <property type="entry name" value="BLR3430 PROTEIN"/>
    <property type="match status" value="1"/>
</dbReference>
<dbReference type="OrthoDB" id="9573at2157"/>
<name>U2YV90_9EURY</name>
<feature type="domain" description="ChsH2 rubredoxin-like zinc ribbon" evidence="3">
    <location>
        <begin position="346"/>
        <end position="371"/>
    </location>
</feature>
<evidence type="ECO:0000256" key="1">
    <source>
        <dbReference type="ARBA" id="ARBA00023229"/>
    </source>
</evidence>
<evidence type="ECO:0000259" key="2">
    <source>
        <dbReference type="Pfam" id="PF01796"/>
    </source>
</evidence>
<keyword evidence="5" id="KW-1185">Reference proteome</keyword>
<dbReference type="InterPro" id="IPR016039">
    <property type="entry name" value="Thiolase-like"/>
</dbReference>
<reference evidence="4 5" key="1">
    <citation type="submission" date="2013-09" db="EMBL/GenBank/DDBJ databases">
        <title>Whole genome sequencing of Halarchaeum acidiphilum strain MH1-52-1.</title>
        <authorList>
            <person name="Shimane Y."/>
            <person name="Minegishi H."/>
            <person name="Nishi S."/>
            <person name="Echigo A."/>
            <person name="Shuto A."/>
            <person name="Konishi M."/>
            <person name="Ito T."/>
            <person name="Ohkuma M."/>
            <person name="Ohta Y."/>
            <person name="Nagano Y."/>
            <person name="Tsubouchi T."/>
            <person name="Mori K."/>
            <person name="Usui K."/>
            <person name="Kamekura M."/>
            <person name="Usami R."/>
            <person name="Takaki Y."/>
            <person name="Hatada Y."/>
        </authorList>
    </citation>
    <scope>NUCLEOTIDE SEQUENCE [LARGE SCALE GENOMIC DNA]</scope>
    <source>
        <strain evidence="4 5">JCM 16109</strain>
    </source>
</reference>
<organism evidence="4 5">
    <name type="scientific">Halarchaeum acidiphilum MH1-52-1</name>
    <dbReference type="NCBI Taxonomy" id="1261545"/>
    <lineage>
        <taxon>Archaea</taxon>
        <taxon>Methanobacteriati</taxon>
        <taxon>Methanobacteriota</taxon>
        <taxon>Stenosarchaea group</taxon>
        <taxon>Halobacteria</taxon>
        <taxon>Halobacteriales</taxon>
        <taxon>Halobacteriaceae</taxon>
    </lineage>
</organism>
<dbReference type="SUPFAM" id="SSF50249">
    <property type="entry name" value="Nucleic acid-binding proteins"/>
    <property type="match status" value="1"/>
</dbReference>
<dbReference type="AlphaFoldDB" id="U2YV90"/>
<dbReference type="RefSeq" id="WP_021780203.1">
    <property type="nucleotide sequence ID" value="NZ_BATA01000031.1"/>
</dbReference>
<dbReference type="GO" id="GO:0016746">
    <property type="term" value="F:acyltransferase activity"/>
    <property type="evidence" value="ECO:0007669"/>
    <property type="project" value="InterPro"/>
</dbReference>
<comment type="caution">
    <text evidence="4">The sequence shown here is derived from an EMBL/GenBank/DDBJ whole genome shotgun (WGS) entry which is preliminary data.</text>
</comment>
<dbReference type="eggNOG" id="arCOG01767">
    <property type="taxonomic scope" value="Archaea"/>
</dbReference>
<feature type="domain" description="ChsH2 C-terminal OB-fold" evidence="2">
    <location>
        <begin position="380"/>
        <end position="451"/>
    </location>
</feature>
<dbReference type="InterPro" id="IPR022002">
    <property type="entry name" value="ChsH2_Znr"/>
</dbReference>
<dbReference type="Gene3D" id="3.40.47.10">
    <property type="match status" value="1"/>
</dbReference>
<dbReference type="InterPro" id="IPR052513">
    <property type="entry name" value="Thioester_dehydratase-like"/>
</dbReference>
<dbReference type="InterPro" id="IPR012340">
    <property type="entry name" value="NA-bd_OB-fold"/>
</dbReference>
<dbReference type="Pfam" id="PF01796">
    <property type="entry name" value="OB_ChsH2_C"/>
    <property type="match status" value="1"/>
</dbReference>
<accession>U2YV90</accession>
<dbReference type="EMBL" id="BATA01000031">
    <property type="protein sequence ID" value="GAD52692.1"/>
    <property type="molecule type" value="Genomic_DNA"/>
</dbReference>
<dbReference type="PANTHER" id="PTHR34075">
    <property type="entry name" value="BLR3430 PROTEIN"/>
    <property type="match status" value="1"/>
</dbReference>
<gene>
    <name evidence="4" type="ORF">MBEHAL_1452</name>
</gene>
<keyword evidence="1" id="KW-0414">Isoprene biosynthesis</keyword>
<dbReference type="Pfam" id="PF12172">
    <property type="entry name" value="zf-ChsH2"/>
    <property type="match status" value="1"/>
</dbReference>
<dbReference type="SUPFAM" id="SSF53901">
    <property type="entry name" value="Thiolase-like"/>
    <property type="match status" value="1"/>
</dbReference>
<sequence>MSRGVAAAGVHVPRFRLATAESADAWDDDHAGGVERKAVPAADEDSVTMAIAAASDAIDRADVDHDALRFVGLATTTPPLAESKLAPRVVRALALPADARTATETASPTAGLDVLDRALAADGPALAVAADAPEGDPADADHRMGAAAVAFLVTDDAPVEHANTASHADEYPGIRYRKRGSTEVNALGVTSYERGAVRESVSRVVEGLDADPEEIGGAALHQPNTGLPYRVCGDLPQAAVASGTVVDRVGDAGAATVPFGLVRALQVADGGETTLAVDFGGGGAALGLAFAGSLDAAPNVDAALDSGVEVSYERYLRERGYVVDGAVAGGGAHVSLPSWRRSLDGRYRLVAGRCPECGGLTFPAEGACGMCYDCVDFARVELPREGVVEAATVIGQGGAPPEFISQQDRDGPYAVAVVRFTLDGADVTLPMQVTDCDPDHVEVGDAVRATVRRVYTDEGIPRYGAKVTPTE</sequence>
<evidence type="ECO:0000259" key="3">
    <source>
        <dbReference type="Pfam" id="PF12172"/>
    </source>
</evidence>
<evidence type="ECO:0000313" key="4">
    <source>
        <dbReference type="EMBL" id="GAD52692.1"/>
    </source>
</evidence>
<protein>
    <submittedName>
        <fullName evidence="4">Hydroxymethylglutaryl-CoA synthase</fullName>
    </submittedName>
</protein>